<proteinExistence type="inferred from homology"/>
<organism evidence="9 10">
    <name type="scientific">Clostridium oceanicum</name>
    <dbReference type="NCBI Taxonomy" id="1543"/>
    <lineage>
        <taxon>Bacteria</taxon>
        <taxon>Bacillati</taxon>
        <taxon>Bacillota</taxon>
        <taxon>Clostridia</taxon>
        <taxon>Eubacteriales</taxon>
        <taxon>Clostridiaceae</taxon>
        <taxon>Clostridium</taxon>
    </lineage>
</organism>
<feature type="transmembrane region" description="Helical" evidence="7">
    <location>
        <begin position="774"/>
        <end position="795"/>
    </location>
</feature>
<evidence type="ECO:0000313" key="10">
    <source>
        <dbReference type="Proteomes" id="UP001501510"/>
    </source>
</evidence>
<evidence type="ECO:0000256" key="3">
    <source>
        <dbReference type="ARBA" id="ARBA00022692"/>
    </source>
</evidence>
<gene>
    <name evidence="9" type="ORF">GCM10008906_14410</name>
</gene>
<dbReference type="PANTHER" id="PTHR30572:SF4">
    <property type="entry name" value="ABC TRANSPORTER PERMEASE YTRF"/>
    <property type="match status" value="1"/>
</dbReference>
<feature type="transmembrane region" description="Helical" evidence="7">
    <location>
        <begin position="726"/>
        <end position="753"/>
    </location>
</feature>
<accession>A0ABN1JEN3</accession>
<evidence type="ECO:0000256" key="5">
    <source>
        <dbReference type="ARBA" id="ARBA00023136"/>
    </source>
</evidence>
<evidence type="ECO:0000256" key="4">
    <source>
        <dbReference type="ARBA" id="ARBA00022989"/>
    </source>
</evidence>
<feature type="domain" description="ABC3 transporter permease C-terminal" evidence="8">
    <location>
        <begin position="731"/>
        <end position="847"/>
    </location>
</feature>
<keyword evidence="10" id="KW-1185">Reference proteome</keyword>
<feature type="transmembrane region" description="Helical" evidence="7">
    <location>
        <begin position="247"/>
        <end position="267"/>
    </location>
</feature>
<dbReference type="Proteomes" id="UP001501510">
    <property type="component" value="Unassembled WGS sequence"/>
</dbReference>
<feature type="transmembrane region" description="Helical" evidence="7">
    <location>
        <begin position="20"/>
        <end position="40"/>
    </location>
</feature>
<dbReference type="PANTHER" id="PTHR30572">
    <property type="entry name" value="MEMBRANE COMPONENT OF TRANSPORTER-RELATED"/>
    <property type="match status" value="1"/>
</dbReference>
<comment type="subcellular location">
    <subcellularLocation>
        <location evidence="1">Cell membrane</location>
        <topology evidence="1">Multi-pass membrane protein</topology>
    </subcellularLocation>
</comment>
<protein>
    <submittedName>
        <fullName evidence="9">ABC transporter permease</fullName>
    </submittedName>
</protein>
<comment type="similarity">
    <text evidence="6">Belongs to the ABC-4 integral membrane protein family.</text>
</comment>
<dbReference type="EMBL" id="BAAACG010000008">
    <property type="protein sequence ID" value="GAA0737806.1"/>
    <property type="molecule type" value="Genomic_DNA"/>
</dbReference>
<keyword evidence="5 7" id="KW-0472">Membrane</keyword>
<reference evidence="9 10" key="1">
    <citation type="journal article" date="2019" name="Int. J. Syst. Evol. Microbiol.">
        <title>The Global Catalogue of Microorganisms (GCM) 10K type strain sequencing project: providing services to taxonomists for standard genome sequencing and annotation.</title>
        <authorList>
            <consortium name="The Broad Institute Genomics Platform"/>
            <consortium name="The Broad Institute Genome Sequencing Center for Infectious Disease"/>
            <person name="Wu L."/>
            <person name="Ma J."/>
        </authorList>
    </citation>
    <scope>NUCLEOTIDE SEQUENCE [LARGE SCALE GENOMIC DNA]</scope>
    <source>
        <strain evidence="9 10">JCM 1407</strain>
    </source>
</reference>
<comment type="caution">
    <text evidence="9">The sequence shown here is derived from an EMBL/GenBank/DDBJ whole genome shotgun (WGS) entry which is preliminary data.</text>
</comment>
<evidence type="ECO:0000256" key="2">
    <source>
        <dbReference type="ARBA" id="ARBA00022475"/>
    </source>
</evidence>
<sequence length="854" mass="96263">MKHYKNLTEKYLKENKKRTVFTILGVVLSVALITTVGIFLKGMQNNLIEQNKKNYGSFHVMFKNTNDKLINDLKSNPKVKNIGIMQQSKDKAILKNNSKLSFVKMNKTGMKIAPVKVEKGKLPSKKNEVAIEGWALQDYSKDEVKIGDNIDFKLENGETKTLKLTGLLLNTIKGQENNVSMALVKDVDFIDGSKNAFIEISEKANLKETISELRKLVSKDKFSTNEHLLALLGASGNETVNNAITTIAIIVITIIIIATIAVIYNSFQISIMQRMKELGLLRAIGTTPKQIKNIVLREATFMVLIGIPLGLILGIIAMLIVGMVFNQLNSSMSKDTMTLAISVLKTPPIVYFISSLVGVFSVYISALLPARSAGKVPPLVAVNNGNYIKKVKINKISFFVSKLLRKIDLIMAYRNIKRNKKRFNITVFSMTISITIFIIFSSMARMGENFTPNVNESSKMDFTINFPKKLKEESLNKISKDLKKVDGIKDIYINYNPVNMNSIVEYSDINSLAKKIDPNSFKEKVTLDGKEKVKTFIFFQGYDDNKLKLSKNYVKEGEIDKDKLNKENGVILVRNYSLYSEKEKKSYNTSVVDFKVGDYIYVDSNLKYKKSKNGESEEIKKDKYSEKDLSKVKILAIVDDDPFGKHSMPVSVVTTKDVLNNLIKDNDYIKDEFKTKSIGLRLKNKKDEKKVSKNLNKLLEKETNGRLINNIQQLREQNSSSIQILILMYGFVVVITLIGSINIINTINTNLILRKKEFASLRAIGMSMKNIKRMISLEGILYGVISSIYGCILGNLGSYLLYSQMMRVSGFAFKIYIDIIIIATLGSIIIGYLSTLIPLKKLTKENIIESMRGE</sequence>
<feature type="transmembrane region" description="Helical" evidence="7">
    <location>
        <begin position="299"/>
        <end position="328"/>
    </location>
</feature>
<dbReference type="RefSeq" id="WP_343760340.1">
    <property type="nucleotide sequence ID" value="NZ_BAAACG010000008.1"/>
</dbReference>
<evidence type="ECO:0000313" key="9">
    <source>
        <dbReference type="EMBL" id="GAA0737806.1"/>
    </source>
</evidence>
<feature type="domain" description="ABC3 transporter permease C-terminal" evidence="8">
    <location>
        <begin position="249"/>
        <end position="378"/>
    </location>
</feature>
<feature type="transmembrane region" description="Helical" evidence="7">
    <location>
        <begin position="348"/>
        <end position="368"/>
    </location>
</feature>
<evidence type="ECO:0000256" key="1">
    <source>
        <dbReference type="ARBA" id="ARBA00004651"/>
    </source>
</evidence>
<dbReference type="InterPro" id="IPR003838">
    <property type="entry name" value="ABC3_permease_C"/>
</dbReference>
<dbReference type="Pfam" id="PF02687">
    <property type="entry name" value="FtsX"/>
    <property type="match status" value="2"/>
</dbReference>
<dbReference type="InterPro" id="IPR050250">
    <property type="entry name" value="Macrolide_Exporter_MacB"/>
</dbReference>
<keyword evidence="2" id="KW-1003">Cell membrane</keyword>
<feature type="transmembrane region" description="Helical" evidence="7">
    <location>
        <begin position="423"/>
        <end position="444"/>
    </location>
</feature>
<evidence type="ECO:0000256" key="6">
    <source>
        <dbReference type="ARBA" id="ARBA00038076"/>
    </source>
</evidence>
<evidence type="ECO:0000259" key="8">
    <source>
        <dbReference type="Pfam" id="PF02687"/>
    </source>
</evidence>
<keyword evidence="4 7" id="KW-1133">Transmembrane helix</keyword>
<feature type="transmembrane region" description="Helical" evidence="7">
    <location>
        <begin position="815"/>
        <end position="837"/>
    </location>
</feature>
<evidence type="ECO:0000256" key="7">
    <source>
        <dbReference type="SAM" id="Phobius"/>
    </source>
</evidence>
<keyword evidence="3 7" id="KW-0812">Transmembrane</keyword>
<name>A0ABN1JEN3_9CLOT</name>